<organism evidence="1">
    <name type="scientific">Cladocopium goreaui</name>
    <dbReference type="NCBI Taxonomy" id="2562237"/>
    <lineage>
        <taxon>Eukaryota</taxon>
        <taxon>Sar</taxon>
        <taxon>Alveolata</taxon>
        <taxon>Dinophyceae</taxon>
        <taxon>Suessiales</taxon>
        <taxon>Symbiodiniaceae</taxon>
        <taxon>Cladocopium</taxon>
    </lineage>
</organism>
<dbReference type="OrthoDB" id="443056at2759"/>
<sequence>MKSELGYPEDRIEKIKKWAIAKQLVRLCEYDEDTLEYWVNVRTSGTLSREDLLTLSKSRTHEQETTADAFAHEQVDLSVGGFPDLGGAEPALATEGDKSLGVKQKLAMYLKNGLKAKNSVSTVADKIRALALEDQSCKALSEKIDAEFLKMTRFELSQTVVHIAKIYGKGAPAADCVEEAQSASVKDDCPVLRRIASARVADPDEPLFKALKDCGHALDVPVTTLKLDNTFEYPCLHPRDFAASCIIYFCAKTFKSSRIGLALDHVNLLFRNFLATEKERVNFSNITFELLGYESSRTYPMGHWSKNLDTAVMIKFVEHVAANNLDPGDPVMQLIVQGSSAINHFMRVLLSAPYWLCESEAWQAIFAGQEFLSAFAGLAQACYHQILLATSQD</sequence>
<comment type="caution">
    <text evidence="1">The sequence shown here is derived from an EMBL/GenBank/DDBJ whole genome shotgun (WGS) entry which is preliminary data.</text>
</comment>
<dbReference type="Proteomes" id="UP001152797">
    <property type="component" value="Unassembled WGS sequence"/>
</dbReference>
<reference evidence="1" key="1">
    <citation type="submission" date="2022-10" db="EMBL/GenBank/DDBJ databases">
        <authorList>
            <person name="Chen Y."/>
            <person name="Dougan E. K."/>
            <person name="Chan C."/>
            <person name="Rhodes N."/>
            <person name="Thang M."/>
        </authorList>
    </citation>
    <scope>NUCLEOTIDE SEQUENCE</scope>
</reference>
<reference evidence="2 3" key="2">
    <citation type="submission" date="2024-05" db="EMBL/GenBank/DDBJ databases">
        <authorList>
            <person name="Chen Y."/>
            <person name="Shah S."/>
            <person name="Dougan E. K."/>
            <person name="Thang M."/>
            <person name="Chan C."/>
        </authorList>
    </citation>
    <scope>NUCLEOTIDE SEQUENCE [LARGE SCALE GENOMIC DNA]</scope>
</reference>
<evidence type="ECO:0000313" key="1">
    <source>
        <dbReference type="EMBL" id="CAI3974742.1"/>
    </source>
</evidence>
<dbReference type="EMBL" id="CAMXCT030000155">
    <property type="protein sequence ID" value="CAL4762054.1"/>
    <property type="molecule type" value="Genomic_DNA"/>
</dbReference>
<proteinExistence type="predicted"/>
<protein>
    <submittedName>
        <fullName evidence="1">Uncharacterized protein</fullName>
    </submittedName>
</protein>
<dbReference type="EMBL" id="CAMXCT020000155">
    <property type="protein sequence ID" value="CAL1128117.1"/>
    <property type="molecule type" value="Genomic_DNA"/>
</dbReference>
<accession>A0A9P1BK16</accession>
<evidence type="ECO:0000313" key="3">
    <source>
        <dbReference type="Proteomes" id="UP001152797"/>
    </source>
</evidence>
<dbReference type="EMBL" id="CAMXCT010000155">
    <property type="protein sequence ID" value="CAI3974742.1"/>
    <property type="molecule type" value="Genomic_DNA"/>
</dbReference>
<name>A0A9P1BK16_9DINO</name>
<gene>
    <name evidence="1" type="ORF">C1SCF055_LOCUS3119</name>
</gene>
<evidence type="ECO:0000313" key="2">
    <source>
        <dbReference type="EMBL" id="CAL4762054.1"/>
    </source>
</evidence>
<dbReference type="AlphaFoldDB" id="A0A9P1BK16"/>
<keyword evidence="3" id="KW-1185">Reference proteome</keyword>